<reference evidence="3" key="1">
    <citation type="journal article" date="2019" name="Int. J. Syst. Evol. Microbiol.">
        <title>The Global Catalogue of Microorganisms (GCM) 10K type strain sequencing project: providing services to taxonomists for standard genome sequencing and annotation.</title>
        <authorList>
            <consortium name="The Broad Institute Genomics Platform"/>
            <consortium name="The Broad Institute Genome Sequencing Center for Infectious Disease"/>
            <person name="Wu L."/>
            <person name="Ma J."/>
        </authorList>
    </citation>
    <scope>NUCLEOTIDE SEQUENCE [LARGE SCALE GENOMIC DNA]</scope>
    <source>
        <strain evidence="3">JCM 12607</strain>
    </source>
</reference>
<evidence type="ECO:0000256" key="1">
    <source>
        <dbReference type="SAM" id="MobiDB-lite"/>
    </source>
</evidence>
<proteinExistence type="predicted"/>
<gene>
    <name evidence="2" type="ORF">ACFQ2K_22935</name>
</gene>
<evidence type="ECO:0000313" key="2">
    <source>
        <dbReference type="EMBL" id="MFD0625180.1"/>
    </source>
</evidence>
<name>A0ABW2WUH1_9ACTN</name>
<sequence>MRDPTSAWDTTNHEEWVDEGPGSADRLHIADDRGRSAHRLFVRTAAARAAPSGIAQIKACDFFTKDELDEYQLHDAAQLTSSADCMWQGTKFFEDASTALVLTLRDSSADKVLAALGTSAGEKFSERPAIDGRRVWRNTTPGTDVSCALLFEIDGSSSAELKLSEFLGVSDAEPTQQDLCKGLDELAPRVEGKLPAVRG</sequence>
<keyword evidence="3" id="KW-1185">Reference proteome</keyword>
<dbReference type="Proteomes" id="UP001596915">
    <property type="component" value="Unassembled WGS sequence"/>
</dbReference>
<feature type="region of interest" description="Disordered" evidence="1">
    <location>
        <begin position="1"/>
        <end position="24"/>
    </location>
</feature>
<dbReference type="EMBL" id="JBHTGL010000008">
    <property type="protein sequence ID" value="MFD0625180.1"/>
    <property type="molecule type" value="Genomic_DNA"/>
</dbReference>
<comment type="caution">
    <text evidence="2">The sequence shown here is derived from an EMBL/GenBank/DDBJ whole genome shotgun (WGS) entry which is preliminary data.</text>
</comment>
<protein>
    <submittedName>
        <fullName evidence="2">Uncharacterized protein</fullName>
    </submittedName>
</protein>
<accession>A0ABW2WUH1</accession>
<evidence type="ECO:0000313" key="3">
    <source>
        <dbReference type="Proteomes" id="UP001596915"/>
    </source>
</evidence>
<organism evidence="2 3">
    <name type="scientific">Streptomyces sanglieri</name>
    <dbReference type="NCBI Taxonomy" id="193460"/>
    <lineage>
        <taxon>Bacteria</taxon>
        <taxon>Bacillati</taxon>
        <taxon>Actinomycetota</taxon>
        <taxon>Actinomycetes</taxon>
        <taxon>Kitasatosporales</taxon>
        <taxon>Streptomycetaceae</taxon>
        <taxon>Streptomyces</taxon>
    </lineage>
</organism>